<evidence type="ECO:0000256" key="1">
    <source>
        <dbReference type="ARBA" id="ARBA00004141"/>
    </source>
</evidence>
<feature type="transmembrane region" description="Helical" evidence="6">
    <location>
        <begin position="74"/>
        <end position="95"/>
    </location>
</feature>
<evidence type="ECO:0000313" key="8">
    <source>
        <dbReference type="EMBL" id="HER43762.1"/>
    </source>
</evidence>
<dbReference type="SUPFAM" id="SSF103481">
    <property type="entry name" value="Multidrug resistance efflux transporter EmrE"/>
    <property type="match status" value="2"/>
</dbReference>
<comment type="caution">
    <text evidence="8">The sequence shown here is derived from an EMBL/GenBank/DDBJ whole genome shotgun (WGS) entry which is preliminary data.</text>
</comment>
<reference evidence="8" key="1">
    <citation type="journal article" date="2020" name="mSystems">
        <title>Genome- and Community-Level Interaction Insights into Carbon Utilization and Element Cycling Functions of Hydrothermarchaeota in Hydrothermal Sediment.</title>
        <authorList>
            <person name="Zhou Z."/>
            <person name="Liu Y."/>
            <person name="Xu W."/>
            <person name="Pan J."/>
            <person name="Luo Z.H."/>
            <person name="Li M."/>
        </authorList>
    </citation>
    <scope>NUCLEOTIDE SEQUENCE [LARGE SCALE GENOMIC DNA]</scope>
    <source>
        <strain evidence="8">SpSt-1233</strain>
    </source>
</reference>
<sequence length="297" mass="32317">MAEKEKLDRRGLAHLSIVYLVWGSTYLAIRVAVRDGAGFPPFTMALMRVIAASAVLLGWAYLRGERIRLTRGELGLLAGSGVMLWVGGNGLVTWAEIRVSSGLAALLVAAMPIWGECIGCILDRRLPGWRISVSIALGFAGVAVLSWPVLSRGTSADVLSVFALLLAPLSWAAGSIWLQRRRLGLGDRAMSGWQQLLGGAGLLVFVLLRREPLPAPTGEAWMAWGYLVVMSSVICFTSYLTTLRLLPYQVVMTYAYVNPVIAVFLGWLILREDVTWYTLTGAALVVAGVVGIFRNRR</sequence>
<feature type="transmembrane region" description="Helical" evidence="6">
    <location>
        <begin position="45"/>
        <end position="62"/>
    </location>
</feature>
<dbReference type="InterPro" id="IPR037185">
    <property type="entry name" value="EmrE-like"/>
</dbReference>
<dbReference type="PANTHER" id="PTHR32322:SF2">
    <property type="entry name" value="EAMA DOMAIN-CONTAINING PROTEIN"/>
    <property type="match status" value="1"/>
</dbReference>
<dbReference type="GO" id="GO:0016020">
    <property type="term" value="C:membrane"/>
    <property type="evidence" value="ECO:0007669"/>
    <property type="project" value="UniProtKB-SubCell"/>
</dbReference>
<evidence type="ECO:0000256" key="2">
    <source>
        <dbReference type="ARBA" id="ARBA00007362"/>
    </source>
</evidence>
<dbReference type="Gene3D" id="1.10.3730.20">
    <property type="match status" value="1"/>
</dbReference>
<feature type="transmembrane region" description="Helical" evidence="6">
    <location>
        <begin position="276"/>
        <end position="293"/>
    </location>
</feature>
<organism evidence="8">
    <name type="scientific">Eiseniibacteriota bacterium</name>
    <dbReference type="NCBI Taxonomy" id="2212470"/>
    <lineage>
        <taxon>Bacteria</taxon>
        <taxon>Candidatus Eiseniibacteriota</taxon>
    </lineage>
</organism>
<dbReference type="InterPro" id="IPR000620">
    <property type="entry name" value="EamA_dom"/>
</dbReference>
<dbReference type="AlphaFoldDB" id="A0A7V2AV33"/>
<keyword evidence="5 6" id="KW-0472">Membrane</keyword>
<dbReference type="InterPro" id="IPR050638">
    <property type="entry name" value="AA-Vitamin_Transporters"/>
</dbReference>
<feature type="domain" description="EamA" evidence="7">
    <location>
        <begin position="15"/>
        <end position="146"/>
    </location>
</feature>
<feature type="transmembrane region" description="Helical" evidence="6">
    <location>
        <begin position="253"/>
        <end position="270"/>
    </location>
</feature>
<evidence type="ECO:0000256" key="4">
    <source>
        <dbReference type="ARBA" id="ARBA00022989"/>
    </source>
</evidence>
<comment type="similarity">
    <text evidence="2">Belongs to the EamA transporter family.</text>
</comment>
<accession>A0A7V2AV33</accession>
<feature type="transmembrane region" description="Helical" evidence="6">
    <location>
        <begin position="190"/>
        <end position="208"/>
    </location>
</feature>
<gene>
    <name evidence="8" type="ORF">ENO08_04815</name>
</gene>
<feature type="transmembrane region" description="Helical" evidence="6">
    <location>
        <begin position="220"/>
        <end position="241"/>
    </location>
</feature>
<evidence type="ECO:0000256" key="6">
    <source>
        <dbReference type="SAM" id="Phobius"/>
    </source>
</evidence>
<keyword evidence="3 6" id="KW-0812">Transmembrane</keyword>
<evidence type="ECO:0000256" key="5">
    <source>
        <dbReference type="ARBA" id="ARBA00023136"/>
    </source>
</evidence>
<comment type="subcellular location">
    <subcellularLocation>
        <location evidence="1">Membrane</location>
        <topology evidence="1">Multi-pass membrane protein</topology>
    </subcellularLocation>
</comment>
<feature type="transmembrane region" description="Helical" evidence="6">
    <location>
        <begin position="129"/>
        <end position="150"/>
    </location>
</feature>
<dbReference type="Pfam" id="PF00892">
    <property type="entry name" value="EamA"/>
    <property type="match status" value="2"/>
</dbReference>
<proteinExistence type="inferred from homology"/>
<name>A0A7V2AV33_UNCEI</name>
<protein>
    <submittedName>
        <fullName evidence="8">EamA family transporter</fullName>
    </submittedName>
</protein>
<evidence type="ECO:0000256" key="3">
    <source>
        <dbReference type="ARBA" id="ARBA00022692"/>
    </source>
</evidence>
<feature type="transmembrane region" description="Helical" evidence="6">
    <location>
        <begin position="101"/>
        <end position="122"/>
    </location>
</feature>
<feature type="domain" description="EamA" evidence="7">
    <location>
        <begin position="160"/>
        <end position="293"/>
    </location>
</feature>
<evidence type="ECO:0000259" key="7">
    <source>
        <dbReference type="Pfam" id="PF00892"/>
    </source>
</evidence>
<feature type="transmembrane region" description="Helical" evidence="6">
    <location>
        <begin position="12"/>
        <end position="33"/>
    </location>
</feature>
<keyword evidence="4 6" id="KW-1133">Transmembrane helix</keyword>
<feature type="transmembrane region" description="Helical" evidence="6">
    <location>
        <begin position="156"/>
        <end position="178"/>
    </location>
</feature>
<dbReference type="EMBL" id="DSEC01000337">
    <property type="protein sequence ID" value="HER43762.1"/>
    <property type="molecule type" value="Genomic_DNA"/>
</dbReference>
<dbReference type="Proteomes" id="UP000886069">
    <property type="component" value="Unassembled WGS sequence"/>
</dbReference>
<dbReference type="PANTHER" id="PTHR32322">
    <property type="entry name" value="INNER MEMBRANE TRANSPORTER"/>
    <property type="match status" value="1"/>
</dbReference>